<protein>
    <submittedName>
        <fullName evidence="2">Uncharacterized protein</fullName>
    </submittedName>
</protein>
<organism evidence="2 3">
    <name type="scientific">Favolaschia claudopus</name>
    <dbReference type="NCBI Taxonomy" id="2862362"/>
    <lineage>
        <taxon>Eukaryota</taxon>
        <taxon>Fungi</taxon>
        <taxon>Dikarya</taxon>
        <taxon>Basidiomycota</taxon>
        <taxon>Agaricomycotina</taxon>
        <taxon>Agaricomycetes</taxon>
        <taxon>Agaricomycetidae</taxon>
        <taxon>Agaricales</taxon>
        <taxon>Marasmiineae</taxon>
        <taxon>Mycenaceae</taxon>
        <taxon>Favolaschia</taxon>
    </lineage>
</organism>
<dbReference type="AlphaFoldDB" id="A0AAV9Z6D3"/>
<sequence length="300" mass="33666">MTVCTKCSVDFYMLDGQKCNKCFRMAQPGLSEIDKAVERPLWHKCCQAFASAASLPNAIAQIPGATEQITSSQSSKPRAQNPNLVKATVGKIGMSGIGTGSTSRSKQYLQDIKDKREEGSKIPDIKFTILFDDGERIDTALDAVVTKAQEYFAESFPTSPKVYRLKSYGNILCRLNNRKYLATRSPRNDYWNCARAPEDQQYIPANAYENKRLYLRLIVATSYARPLNTYFEDAGLNDRRCSLNARPVQRSSKEKGGTRAGPGRTAINHRLPDRSSSFVDPRLLRFGVRRRFGSTVQLQL</sequence>
<evidence type="ECO:0000256" key="1">
    <source>
        <dbReference type="SAM" id="MobiDB-lite"/>
    </source>
</evidence>
<name>A0AAV9Z6D3_9AGAR</name>
<feature type="region of interest" description="Disordered" evidence="1">
    <location>
        <begin position="246"/>
        <end position="273"/>
    </location>
</feature>
<proteinExistence type="predicted"/>
<keyword evidence="3" id="KW-1185">Reference proteome</keyword>
<dbReference type="Proteomes" id="UP001362999">
    <property type="component" value="Unassembled WGS sequence"/>
</dbReference>
<accession>A0AAV9Z6D3</accession>
<dbReference type="EMBL" id="JAWWNJ010000210">
    <property type="protein sequence ID" value="KAK6971514.1"/>
    <property type="molecule type" value="Genomic_DNA"/>
</dbReference>
<gene>
    <name evidence="2" type="ORF">R3P38DRAFT_2813748</name>
</gene>
<evidence type="ECO:0000313" key="2">
    <source>
        <dbReference type="EMBL" id="KAK6971514.1"/>
    </source>
</evidence>
<comment type="caution">
    <text evidence="2">The sequence shown here is derived from an EMBL/GenBank/DDBJ whole genome shotgun (WGS) entry which is preliminary data.</text>
</comment>
<evidence type="ECO:0000313" key="3">
    <source>
        <dbReference type="Proteomes" id="UP001362999"/>
    </source>
</evidence>
<reference evidence="2 3" key="1">
    <citation type="journal article" date="2024" name="J Genomics">
        <title>Draft genome sequencing and assembly of Favolaschia claudopus CIRM-BRFM 2984 isolated from oak limbs.</title>
        <authorList>
            <person name="Navarro D."/>
            <person name="Drula E."/>
            <person name="Chaduli D."/>
            <person name="Cazenave R."/>
            <person name="Ahrendt S."/>
            <person name="Wang J."/>
            <person name="Lipzen A."/>
            <person name="Daum C."/>
            <person name="Barry K."/>
            <person name="Grigoriev I.V."/>
            <person name="Favel A."/>
            <person name="Rosso M.N."/>
            <person name="Martin F."/>
        </authorList>
    </citation>
    <scope>NUCLEOTIDE SEQUENCE [LARGE SCALE GENOMIC DNA]</scope>
    <source>
        <strain evidence="2 3">CIRM-BRFM 2984</strain>
    </source>
</reference>